<comment type="caution">
    <text evidence="1">The sequence shown here is derived from an EMBL/GenBank/DDBJ whole genome shotgun (WGS) entry which is preliminary data.</text>
</comment>
<dbReference type="EMBL" id="CM024794">
    <property type="protein sequence ID" value="KAG8002299.1"/>
    <property type="molecule type" value="Genomic_DNA"/>
</dbReference>
<keyword evidence="2" id="KW-1185">Reference proteome</keyword>
<evidence type="ECO:0000313" key="2">
    <source>
        <dbReference type="Proteomes" id="UP000805704"/>
    </source>
</evidence>
<reference evidence="1" key="1">
    <citation type="submission" date="2020-04" db="EMBL/GenBank/DDBJ databases">
        <title>A chromosome-scale assembly and high-density genetic map of the yellow drum (Nibea albiflora) genome.</title>
        <authorList>
            <person name="Xu D."/>
            <person name="Zhang W."/>
            <person name="Chen R."/>
            <person name="Tan P."/>
            <person name="Wang L."/>
            <person name="Song H."/>
            <person name="Tian L."/>
            <person name="Zhu Q."/>
            <person name="Wang B."/>
        </authorList>
    </citation>
    <scope>NUCLEOTIDE SEQUENCE</scope>
    <source>
        <strain evidence="1">ZJHYS-2018</strain>
    </source>
</reference>
<name>A0ACB7EK51_NIBAL</name>
<gene>
    <name evidence="1" type="ORF">GBF38_012751</name>
</gene>
<evidence type="ECO:0000313" key="1">
    <source>
        <dbReference type="EMBL" id="KAG8002299.1"/>
    </source>
</evidence>
<dbReference type="Proteomes" id="UP000805704">
    <property type="component" value="Chromosome 6"/>
</dbReference>
<accession>A0ACB7EK51</accession>
<sequence length="152" mass="16928">MQTDTLTRHEQNWVQLENDSKAEGGRRGGRRGEDGEDKLLLPASEDVMCERAVKRKQKRSHACQFPRLPPAPPSLLPPVCPSIIRSLPSPYKPTKKTSGIEATSKSKVGSIFDEILEESPPGLESTTTNVRVEVQTYFSEPTIPRSDNPLLY</sequence>
<protein>
    <submittedName>
        <fullName evidence="1">Uncharacterized protein</fullName>
    </submittedName>
</protein>
<organism evidence="1 2">
    <name type="scientific">Nibea albiflora</name>
    <name type="common">Yellow drum</name>
    <name type="synonym">Corvina albiflora</name>
    <dbReference type="NCBI Taxonomy" id="240163"/>
    <lineage>
        <taxon>Eukaryota</taxon>
        <taxon>Metazoa</taxon>
        <taxon>Chordata</taxon>
        <taxon>Craniata</taxon>
        <taxon>Vertebrata</taxon>
        <taxon>Euteleostomi</taxon>
        <taxon>Actinopterygii</taxon>
        <taxon>Neopterygii</taxon>
        <taxon>Teleostei</taxon>
        <taxon>Neoteleostei</taxon>
        <taxon>Acanthomorphata</taxon>
        <taxon>Eupercaria</taxon>
        <taxon>Sciaenidae</taxon>
        <taxon>Nibea</taxon>
    </lineage>
</organism>
<proteinExistence type="predicted"/>